<dbReference type="InterPro" id="IPR005467">
    <property type="entry name" value="His_kinase_dom"/>
</dbReference>
<comment type="subcellular location">
    <subcellularLocation>
        <location evidence="2">Cell membrane</location>
        <topology evidence="2">Multi-pass membrane protein</topology>
    </subcellularLocation>
</comment>
<dbReference type="InterPro" id="IPR003594">
    <property type="entry name" value="HATPase_dom"/>
</dbReference>
<dbReference type="InterPro" id="IPR036097">
    <property type="entry name" value="HisK_dim/P_sf"/>
</dbReference>
<evidence type="ECO:0000313" key="14">
    <source>
        <dbReference type="Proteomes" id="UP000190135"/>
    </source>
</evidence>
<dbReference type="STRING" id="1365950.SAMN05428963_108120"/>
<keyword evidence="14" id="KW-1185">Reference proteome</keyword>
<dbReference type="SMART" id="SM00304">
    <property type="entry name" value="HAMP"/>
    <property type="match status" value="1"/>
</dbReference>
<feature type="domain" description="HAMP" evidence="12">
    <location>
        <begin position="155"/>
        <end position="207"/>
    </location>
</feature>
<dbReference type="Pfam" id="PF00672">
    <property type="entry name" value="HAMP"/>
    <property type="match status" value="1"/>
</dbReference>
<dbReference type="Pfam" id="PF02518">
    <property type="entry name" value="HATPase_c"/>
    <property type="match status" value="1"/>
</dbReference>
<dbReference type="PRINTS" id="PR00344">
    <property type="entry name" value="BCTRLSENSOR"/>
</dbReference>
<protein>
    <recommendedName>
        <fullName evidence="3">histidine kinase</fullName>
        <ecNumber evidence="3">2.7.13.3</ecNumber>
    </recommendedName>
</protein>
<organism evidence="13 14">
    <name type="scientific">Consotaella salsifontis</name>
    <dbReference type="NCBI Taxonomy" id="1365950"/>
    <lineage>
        <taxon>Bacteria</taxon>
        <taxon>Pseudomonadati</taxon>
        <taxon>Pseudomonadota</taxon>
        <taxon>Alphaproteobacteria</taxon>
        <taxon>Hyphomicrobiales</taxon>
        <taxon>Aurantimonadaceae</taxon>
        <taxon>Consotaella</taxon>
    </lineage>
</organism>
<proteinExistence type="predicted"/>
<dbReference type="InterPro" id="IPR004358">
    <property type="entry name" value="Sig_transdc_His_kin-like_C"/>
</dbReference>
<dbReference type="EC" id="2.7.13.3" evidence="3"/>
<dbReference type="CDD" id="cd06225">
    <property type="entry name" value="HAMP"/>
    <property type="match status" value="1"/>
</dbReference>
<dbReference type="AlphaFoldDB" id="A0A1T4RZI9"/>
<sequence>MMTLRARLALLITVAIVGVVIVAAIVTFQITDRRRDDSFGNTLARQIHIISRLIDGSPRRAREVGLMVGEEPPREAVVERLTRRMRRELAFYDQSMAVKAVRMPGGSQAISFLLRDGSWVYLPFPSGPPSPWRALTSYLLLIVIGAIAISLLAASKITRPMRMLEEAAASIGPGGSIAALPETGPVEVRETARAINRLSSRLRAAMESRMRLVASAGHDLRTPMTRMRLRAEFLPEEDRETWLKDLGELERIADSAIRLVREEVEETSVEWLRIDRMVAEIAGEMEEIGRKVALGPLAPAEVCCRPLAMKRAIRNLVQNAATHGGGALVGTGMEHDVAVVTVDDEGPGIPEELLGRVFEPFFRADPARRQFHPGAGLGLAIANEIVTQAGGTIEIANRSEGGLHQELRLPARAVAEKGIVLAPA</sequence>
<evidence type="ECO:0000256" key="5">
    <source>
        <dbReference type="ARBA" id="ARBA00022553"/>
    </source>
</evidence>
<keyword evidence="4" id="KW-1003">Cell membrane</keyword>
<dbReference type="EMBL" id="FUXL01000008">
    <property type="protein sequence ID" value="SKA21430.1"/>
    <property type="molecule type" value="Genomic_DNA"/>
</dbReference>
<dbReference type="SUPFAM" id="SSF55874">
    <property type="entry name" value="ATPase domain of HSP90 chaperone/DNA topoisomerase II/histidine kinase"/>
    <property type="match status" value="1"/>
</dbReference>
<keyword evidence="9" id="KW-0067">ATP-binding</keyword>
<dbReference type="Gene3D" id="3.30.565.10">
    <property type="entry name" value="Histidine kinase-like ATPase, C-terminal domain"/>
    <property type="match status" value="1"/>
</dbReference>
<keyword evidence="8 13" id="KW-0418">Kinase</keyword>
<dbReference type="PROSITE" id="PS50109">
    <property type="entry name" value="HIS_KIN"/>
    <property type="match status" value="1"/>
</dbReference>
<dbReference type="InterPro" id="IPR003661">
    <property type="entry name" value="HisK_dim/P_dom"/>
</dbReference>
<dbReference type="SUPFAM" id="SSF47384">
    <property type="entry name" value="Homodimeric domain of signal transducing histidine kinase"/>
    <property type="match status" value="1"/>
</dbReference>
<keyword evidence="5" id="KW-0597">Phosphoprotein</keyword>
<feature type="transmembrane region" description="Helical" evidence="10">
    <location>
        <begin position="135"/>
        <end position="154"/>
    </location>
</feature>
<evidence type="ECO:0000256" key="2">
    <source>
        <dbReference type="ARBA" id="ARBA00004651"/>
    </source>
</evidence>
<dbReference type="InterPro" id="IPR050980">
    <property type="entry name" value="2C_sensor_his_kinase"/>
</dbReference>
<accession>A0A1T4RZI9</accession>
<evidence type="ECO:0000256" key="8">
    <source>
        <dbReference type="ARBA" id="ARBA00022777"/>
    </source>
</evidence>
<dbReference type="GO" id="GO:0005886">
    <property type="term" value="C:plasma membrane"/>
    <property type="evidence" value="ECO:0007669"/>
    <property type="project" value="UniProtKB-SubCell"/>
</dbReference>
<dbReference type="Proteomes" id="UP000190135">
    <property type="component" value="Unassembled WGS sequence"/>
</dbReference>
<gene>
    <name evidence="13" type="ORF">SAMN05428963_108120</name>
</gene>
<evidence type="ECO:0000256" key="4">
    <source>
        <dbReference type="ARBA" id="ARBA00022475"/>
    </source>
</evidence>
<dbReference type="GO" id="GO:0000155">
    <property type="term" value="F:phosphorelay sensor kinase activity"/>
    <property type="evidence" value="ECO:0007669"/>
    <property type="project" value="InterPro"/>
</dbReference>
<dbReference type="RefSeq" id="WP_245319191.1">
    <property type="nucleotide sequence ID" value="NZ_FUXL01000008.1"/>
</dbReference>
<dbReference type="SMART" id="SM00387">
    <property type="entry name" value="HATPase_c"/>
    <property type="match status" value="1"/>
</dbReference>
<keyword evidence="10" id="KW-0812">Transmembrane</keyword>
<evidence type="ECO:0000256" key="10">
    <source>
        <dbReference type="SAM" id="Phobius"/>
    </source>
</evidence>
<dbReference type="PROSITE" id="PS50885">
    <property type="entry name" value="HAMP"/>
    <property type="match status" value="1"/>
</dbReference>
<comment type="catalytic activity">
    <reaction evidence="1">
        <text>ATP + protein L-histidine = ADP + protein N-phospho-L-histidine.</text>
        <dbReference type="EC" id="2.7.13.3"/>
    </reaction>
</comment>
<dbReference type="Pfam" id="PF00512">
    <property type="entry name" value="HisKA"/>
    <property type="match status" value="1"/>
</dbReference>
<evidence type="ECO:0000256" key="6">
    <source>
        <dbReference type="ARBA" id="ARBA00022679"/>
    </source>
</evidence>
<evidence type="ECO:0000313" key="13">
    <source>
        <dbReference type="EMBL" id="SKA21430.1"/>
    </source>
</evidence>
<evidence type="ECO:0000256" key="1">
    <source>
        <dbReference type="ARBA" id="ARBA00000085"/>
    </source>
</evidence>
<evidence type="ECO:0000259" key="11">
    <source>
        <dbReference type="PROSITE" id="PS50109"/>
    </source>
</evidence>
<keyword evidence="10" id="KW-1133">Transmembrane helix</keyword>
<feature type="domain" description="Histidine kinase" evidence="11">
    <location>
        <begin position="215"/>
        <end position="413"/>
    </location>
</feature>
<evidence type="ECO:0000259" key="12">
    <source>
        <dbReference type="PROSITE" id="PS50885"/>
    </source>
</evidence>
<dbReference type="InterPro" id="IPR036890">
    <property type="entry name" value="HATPase_C_sf"/>
</dbReference>
<name>A0A1T4RZI9_9HYPH</name>
<evidence type="ECO:0000256" key="7">
    <source>
        <dbReference type="ARBA" id="ARBA00022741"/>
    </source>
</evidence>
<dbReference type="CDD" id="cd00082">
    <property type="entry name" value="HisKA"/>
    <property type="match status" value="1"/>
</dbReference>
<keyword evidence="10" id="KW-0472">Membrane</keyword>
<dbReference type="PANTHER" id="PTHR44936">
    <property type="entry name" value="SENSOR PROTEIN CREC"/>
    <property type="match status" value="1"/>
</dbReference>
<keyword evidence="6" id="KW-0808">Transferase</keyword>
<dbReference type="GO" id="GO:0005524">
    <property type="term" value="F:ATP binding"/>
    <property type="evidence" value="ECO:0007669"/>
    <property type="project" value="UniProtKB-KW"/>
</dbReference>
<keyword evidence="7" id="KW-0547">Nucleotide-binding</keyword>
<dbReference type="Gene3D" id="1.10.287.130">
    <property type="match status" value="1"/>
</dbReference>
<dbReference type="PANTHER" id="PTHR44936:SF10">
    <property type="entry name" value="SENSOR PROTEIN RSTB"/>
    <property type="match status" value="1"/>
</dbReference>
<reference evidence="13 14" key="1">
    <citation type="submission" date="2017-02" db="EMBL/GenBank/DDBJ databases">
        <authorList>
            <person name="Peterson S.W."/>
        </authorList>
    </citation>
    <scope>NUCLEOTIDE SEQUENCE [LARGE SCALE GENOMIC DNA]</scope>
    <source>
        <strain evidence="13 14">USBA 369</strain>
    </source>
</reference>
<evidence type="ECO:0000256" key="3">
    <source>
        <dbReference type="ARBA" id="ARBA00012438"/>
    </source>
</evidence>
<evidence type="ECO:0000256" key="9">
    <source>
        <dbReference type="ARBA" id="ARBA00022840"/>
    </source>
</evidence>
<dbReference type="InterPro" id="IPR003660">
    <property type="entry name" value="HAMP_dom"/>
</dbReference>